<evidence type="ECO:0000259" key="2">
    <source>
        <dbReference type="PROSITE" id="PS50829"/>
    </source>
</evidence>
<feature type="region of interest" description="Disordered" evidence="1">
    <location>
        <begin position="22"/>
        <end position="187"/>
    </location>
</feature>
<feature type="region of interest" description="Disordered" evidence="1">
    <location>
        <begin position="1518"/>
        <end position="1577"/>
    </location>
</feature>
<feature type="compositionally biased region" description="Basic and acidic residues" evidence="1">
    <location>
        <begin position="66"/>
        <end position="102"/>
    </location>
</feature>
<dbReference type="EMBL" id="CP136890">
    <property type="protein sequence ID" value="WOK94475.1"/>
    <property type="molecule type" value="Genomic_DNA"/>
</dbReference>
<dbReference type="SUPFAM" id="SSF55277">
    <property type="entry name" value="GYF domain"/>
    <property type="match status" value="1"/>
</dbReference>
<feature type="compositionally biased region" description="Basic and acidic residues" evidence="1">
    <location>
        <begin position="111"/>
        <end position="128"/>
    </location>
</feature>
<dbReference type="InterPro" id="IPR003169">
    <property type="entry name" value="GYF"/>
</dbReference>
<feature type="domain" description="GYF" evidence="2">
    <location>
        <begin position="504"/>
        <end position="555"/>
    </location>
</feature>
<protein>
    <recommendedName>
        <fullName evidence="2">GYF domain-containing protein</fullName>
    </recommendedName>
</protein>
<dbReference type="CDD" id="cd00072">
    <property type="entry name" value="GYF"/>
    <property type="match status" value="1"/>
</dbReference>
<organism evidence="3 4">
    <name type="scientific">Canna indica</name>
    <name type="common">Indian-shot</name>
    <dbReference type="NCBI Taxonomy" id="4628"/>
    <lineage>
        <taxon>Eukaryota</taxon>
        <taxon>Viridiplantae</taxon>
        <taxon>Streptophyta</taxon>
        <taxon>Embryophyta</taxon>
        <taxon>Tracheophyta</taxon>
        <taxon>Spermatophyta</taxon>
        <taxon>Magnoliopsida</taxon>
        <taxon>Liliopsida</taxon>
        <taxon>Zingiberales</taxon>
        <taxon>Cannaceae</taxon>
        <taxon>Canna</taxon>
    </lineage>
</organism>
<feature type="region of interest" description="Disordered" evidence="1">
    <location>
        <begin position="1446"/>
        <end position="1503"/>
    </location>
</feature>
<dbReference type="PANTHER" id="PTHR46992:SF1">
    <property type="entry name" value="GYF DOMAIN-CONTAINING PROTEIN"/>
    <property type="match status" value="1"/>
</dbReference>
<feature type="compositionally biased region" description="Basic and acidic residues" evidence="1">
    <location>
        <begin position="134"/>
        <end position="145"/>
    </location>
</feature>
<dbReference type="Pfam" id="PF02213">
    <property type="entry name" value="GYF"/>
    <property type="match status" value="1"/>
</dbReference>
<sequence length="1577" mass="176409">MASGNLDLPEDLLLSKPAEEAWAGKDQLTSDNSIPLSPQWLYSKPSDSKDARPANSASFGTLPDSIQKDIWRMDGSLDKKEWRKGVTDSDSSRRWREEERETSLLGRRERKKEGDREIDYRKSDRRPDNAPMREAVDSSRLHEVSNRGSGNESRRDSKWSSRWGPEDKDKEPRTEKKVDAEKEDSHIEKQSFIASLRPLSGVDSRDKWRPRHRQDVHSGGPSVLRAAPGFGLERDRAEVSNAGFARGRGRSNAVSILQVSRSFAPGPIGSQPVNNAEFHYPRGKLLDIYRKQKTTVIEAIPEGFEEAPPITESSFVTPLAFITPNADEEVLLKDIWKGKVTSSEAGLNQAKKARPNEIGKGDGIDTLIEKKHGEKETFFTYEELHSDCVERKSKDPLTHMVGPDSLDSEVIGHNKLVSDGNIKNSEINAGDTEAVNIGFQSSHLDILENIKLEGKDSTIPIDVSLKLPVESYPLLDVAYAEEIPSSNKLEYSKVENRILGSPEELSLYYQDPQGDIQGPFLGVDIISWFEQGFFGIDLPVCLSDAPEGTPFQPLGDIMPHLKLESHSIPGTHPGENSELLDATREGLESCFPSSHVSGPFPSNDQVLAWDLKHNALENEALIDSNRDFSAHDSEVVLYKGRSLGDVEKQSGKLANDHIAISRSLSGQHYMVNETGNTSFSNHNVPRDNDLNPLGLLWSELEGTQQKLPLSSTIPGSAENLIDNYDYTRNASVFNHNQEQVNSVGDFPINSDTWSNKYRRSNSSTVSDNLDASNMSRFESESNQFGLEQHLLFQQLQKQQLKQQIHQQRILAHQNSDLTGTFFDQVHGPLHQHHPNQQPPDDLERMLKFQFEQQLHLDQLQQQRQLQQRQQQQLHEHQMQLLQHHLQRHEPQPQQQMHLENFLHRQLLEPGIGATNIDPHGASMLDQILFRQQLLNESQKQPHNLSHGSAMEQLIQANFGHFQRQNHNDLLDVLTHSKQRQMEQQYILGLQLEQLQARQLSNSSRNLPGMEEERHLGGVWAVDESGQFIRTAASPHQNYSARLSQLDLMQTQQGPSFLEHPSHPQRNFLTQERMQQRGPYERGLHPTDRSMHMHASTSPPNIDFINALARARAQGLDAQDHLDQLHASSHLGQFPSNFRSLQSQISNEFPGAHMDITDSHWSETGRQLPADVMDSRLKQLQIKAEKQRATNMNLSVESPNVWPLSVGNDETSEYRLRGLLRQDMLRSQQTLGLVDDAPTPSYDKRDPWLYSRPGSAHSYNLNTERVGLSGSFSEGSLLAEIGQQPNEQIANKNLEGSGNNFESSGRLTVRSGSASSFDQKHFLSDTDLFEREKFMNSMGDASLQLLDFSNLKNGESGKMQGLKGRSRIQPTLDIHDSGVMQAVGGGHEDVDNPFKNDLAGKAGGALGFYNHETGIDGADSEEMPNAMIYGDIAKVAENNSLLKRSYPLAMSSPAPSDLAPSQPAKGKNTTTGSSDEGKQDSAGNLTSQSLETSNSNKKDLRFRRTSSVNDADIIEPSFSDMLKSTKKPMPEPETLEAGSVGKGAKKKGKKGRQIDPSLLGFKVHSNRILMGEIQRPDD</sequence>
<dbReference type="InterPro" id="IPR035445">
    <property type="entry name" value="GYF-like_dom_sf"/>
</dbReference>
<feature type="compositionally biased region" description="Polar residues" evidence="1">
    <location>
        <begin position="1480"/>
        <end position="1494"/>
    </location>
</feature>
<dbReference type="SMART" id="SM00444">
    <property type="entry name" value="GYF"/>
    <property type="match status" value="1"/>
</dbReference>
<gene>
    <name evidence="3" type="ORF">Cni_G03177</name>
</gene>
<evidence type="ECO:0000313" key="4">
    <source>
        <dbReference type="Proteomes" id="UP001327560"/>
    </source>
</evidence>
<feature type="region of interest" description="Disordered" evidence="1">
    <location>
        <begin position="202"/>
        <end position="227"/>
    </location>
</feature>
<evidence type="ECO:0000256" key="1">
    <source>
        <dbReference type="SAM" id="MobiDB-lite"/>
    </source>
</evidence>
<dbReference type="PROSITE" id="PS50829">
    <property type="entry name" value="GYF"/>
    <property type="match status" value="1"/>
</dbReference>
<feature type="compositionally biased region" description="Basic and acidic residues" evidence="1">
    <location>
        <begin position="152"/>
        <end position="187"/>
    </location>
</feature>
<dbReference type="Gene3D" id="3.30.1490.40">
    <property type="match status" value="1"/>
</dbReference>
<feature type="compositionally biased region" description="Polar residues" evidence="1">
    <location>
        <begin position="27"/>
        <end position="36"/>
    </location>
</feature>
<accession>A0AAQ3JU39</accession>
<reference evidence="3 4" key="1">
    <citation type="submission" date="2023-10" db="EMBL/GenBank/DDBJ databases">
        <title>Chromosome-scale genome assembly provides insights into flower coloration mechanisms of Canna indica.</title>
        <authorList>
            <person name="Li C."/>
        </authorList>
    </citation>
    <scope>NUCLEOTIDE SEQUENCE [LARGE SCALE GENOMIC DNA]</scope>
    <source>
        <tissue evidence="3">Flower</tissue>
    </source>
</reference>
<evidence type="ECO:0000313" key="3">
    <source>
        <dbReference type="EMBL" id="WOK94475.1"/>
    </source>
</evidence>
<dbReference type="Proteomes" id="UP001327560">
    <property type="component" value="Chromosome 1"/>
</dbReference>
<name>A0AAQ3JU39_9LILI</name>
<keyword evidence="4" id="KW-1185">Reference proteome</keyword>
<proteinExistence type="predicted"/>
<dbReference type="PANTHER" id="PTHR46992">
    <property type="entry name" value="GYF DOMAIN-CONTAINING PROTEIN"/>
    <property type="match status" value="1"/>
</dbReference>